<dbReference type="Gene3D" id="3.40.1480.10">
    <property type="entry name" value="MOFRL domain"/>
    <property type="match status" value="1"/>
</dbReference>
<evidence type="ECO:0000313" key="3">
    <source>
        <dbReference type="EMBL" id="TYB34120.1"/>
    </source>
</evidence>
<dbReference type="EMBL" id="VSIV01000072">
    <property type="protein sequence ID" value="TYB34120.1"/>
    <property type="molecule type" value="Genomic_DNA"/>
</dbReference>
<dbReference type="AlphaFoldDB" id="A0A5D0MQV6"/>
<dbReference type="InterPro" id="IPR007835">
    <property type="entry name" value="MOFRL"/>
</dbReference>
<feature type="domain" description="MOFRL-associated" evidence="2">
    <location>
        <begin position="9"/>
        <end position="239"/>
    </location>
</feature>
<dbReference type="InterPro" id="IPR025286">
    <property type="entry name" value="MOFRL_assoc_dom"/>
</dbReference>
<comment type="caution">
    <text evidence="3">The sequence shown here is derived from an EMBL/GenBank/DDBJ whole genome shotgun (WGS) entry which is preliminary data.</text>
</comment>
<dbReference type="GO" id="GO:0008887">
    <property type="term" value="F:glycerate kinase activity"/>
    <property type="evidence" value="ECO:0007669"/>
    <property type="project" value="InterPro"/>
</dbReference>
<dbReference type="Proteomes" id="UP000323337">
    <property type="component" value="Unassembled WGS sequence"/>
</dbReference>
<organism evidence="3 4">
    <name type="scientific">Flexistipes sinusarabici</name>
    <dbReference type="NCBI Taxonomy" id="2352"/>
    <lineage>
        <taxon>Bacteria</taxon>
        <taxon>Pseudomonadati</taxon>
        <taxon>Deferribacterota</taxon>
        <taxon>Deferribacteres</taxon>
        <taxon>Deferribacterales</taxon>
        <taxon>Flexistipitaceae</taxon>
        <taxon>Flexistipes</taxon>
    </lineage>
</organism>
<dbReference type="GO" id="GO:0005737">
    <property type="term" value="C:cytoplasm"/>
    <property type="evidence" value="ECO:0007669"/>
    <property type="project" value="TreeGrafter"/>
</dbReference>
<accession>A0A5D0MQV6</accession>
<name>A0A5D0MQV6_FLESI</name>
<dbReference type="PANTHER" id="PTHR12227:SF0">
    <property type="entry name" value="GLYCERATE KINASE"/>
    <property type="match status" value="1"/>
</dbReference>
<dbReference type="SUPFAM" id="SSF82544">
    <property type="entry name" value="GckA/TtuD-like"/>
    <property type="match status" value="1"/>
</dbReference>
<reference evidence="3 4" key="1">
    <citation type="submission" date="2019-08" db="EMBL/GenBank/DDBJ databases">
        <title>Genomic characterization of a novel candidate phylum (ARYD3) from a high temperature, high salinity tertiary oil reservoir in north central Oklahoma, USA.</title>
        <authorList>
            <person name="Youssef N.H."/>
            <person name="Yadav A."/>
            <person name="Elshahed M.S."/>
        </authorList>
    </citation>
    <scope>NUCLEOTIDE SEQUENCE [LARGE SCALE GENOMIC DNA]</scope>
    <source>
        <strain evidence="3">ARYD1</strain>
    </source>
</reference>
<dbReference type="InterPro" id="IPR037035">
    <property type="entry name" value="GK-like_C_sf"/>
</dbReference>
<feature type="domain" description="MOFRL" evidence="1">
    <location>
        <begin position="313"/>
        <end position="415"/>
    </location>
</feature>
<dbReference type="Pfam" id="PF05161">
    <property type="entry name" value="MOFRL"/>
    <property type="match status" value="1"/>
</dbReference>
<dbReference type="Gene3D" id="3.40.50.10180">
    <property type="entry name" value="Glycerate kinase, MOFRL-like N-terminal domain"/>
    <property type="match status" value="1"/>
</dbReference>
<protein>
    <submittedName>
        <fullName evidence="3">DUF4147 domain-containing protein</fullName>
    </submittedName>
</protein>
<evidence type="ECO:0000259" key="1">
    <source>
        <dbReference type="Pfam" id="PF05161"/>
    </source>
</evidence>
<evidence type="ECO:0000313" key="4">
    <source>
        <dbReference type="Proteomes" id="UP000323337"/>
    </source>
</evidence>
<sequence length="422" mass="45377">MSLREDTVNILKEAVNSVKPDNIFDDINFDGHYLDICGDFYDLNDKSAVYVLGSGKASVKMAEKLKEILGRRISGGLIVSNYHEDIEGIEVVKSSHPLPDENSLEAGSRMLKFANSCQEDDFVIYLLSGGTSSLLEYPAEGVSISDINTVTDILMKAGADITELNTVRKKLSKIKGGRLAAHLECEGVVLVLSDVVGDDLNYIGSAPMYYDSSSEISTGIIFDKYSLYDKLPKNVIERLKFEKDTESRKSLTHYILGNNNKALLKAAEKAEDLGYNPVILTSLLQGEASAAAGFIVSLLKYHSTHEFLSKPLCFIAGGETTVTVKGDGKGGRNQELALAGLIAMGGLENVCLGCIGTDGIDGNSDAAGAVVTPNLLDYVSVEELKSYLKNNDSNTILTKLDSLIKTGNTGTNVCDIYIGLVG</sequence>
<gene>
    <name evidence="3" type="ORF">FXF49_02890</name>
</gene>
<dbReference type="InterPro" id="IPR039760">
    <property type="entry name" value="MOFRL_protein"/>
</dbReference>
<dbReference type="PANTHER" id="PTHR12227">
    <property type="entry name" value="GLYCERATE KINASE"/>
    <property type="match status" value="1"/>
</dbReference>
<dbReference type="InterPro" id="IPR038614">
    <property type="entry name" value="GK_N_sf"/>
</dbReference>
<dbReference type="RefSeq" id="WP_303700410.1">
    <property type="nucleotide sequence ID" value="NZ_VSIV01000072.1"/>
</dbReference>
<proteinExistence type="predicted"/>
<dbReference type="Pfam" id="PF13660">
    <property type="entry name" value="DUF4147"/>
    <property type="match status" value="1"/>
</dbReference>
<evidence type="ECO:0000259" key="2">
    <source>
        <dbReference type="Pfam" id="PF13660"/>
    </source>
</evidence>